<protein>
    <submittedName>
        <fullName evidence="4">Chaperone protein SicA</fullName>
    </submittedName>
</protein>
<gene>
    <name evidence="3" type="ORF">NG42_05045</name>
    <name evidence="4" type="ORF">NG43_04460</name>
</gene>
<comment type="similarity">
    <text evidence="1">Belongs to the LcrH/SycD chaperone family.</text>
</comment>
<dbReference type="InterPro" id="IPR005415">
    <property type="entry name" value="T3SS_Ca_resp_chp_LcrH/SycD"/>
</dbReference>
<evidence type="ECO:0000256" key="1">
    <source>
        <dbReference type="ARBA" id="ARBA00010244"/>
    </source>
</evidence>
<dbReference type="InterPro" id="IPR011990">
    <property type="entry name" value="TPR-like_helical_dom_sf"/>
</dbReference>
<dbReference type="NCBIfam" id="NF011859">
    <property type="entry name" value="PRK15331.1"/>
    <property type="match status" value="1"/>
</dbReference>
<dbReference type="Proteomes" id="UP000037088">
    <property type="component" value="Unassembled WGS sequence"/>
</dbReference>
<dbReference type="PRINTS" id="PR01595">
    <property type="entry name" value="SYCDCHAPRONE"/>
</dbReference>
<dbReference type="Pfam" id="PF07720">
    <property type="entry name" value="TPR_3"/>
    <property type="match status" value="2"/>
</dbReference>
<dbReference type="InterPro" id="IPR011716">
    <property type="entry name" value="TPR-3"/>
</dbReference>
<evidence type="ECO:0000313" key="4">
    <source>
        <dbReference type="EMBL" id="KOC94443.1"/>
    </source>
</evidence>
<dbReference type="RefSeq" id="WP_052898169.1">
    <property type="nucleotide sequence ID" value="NZ_JRXE01000005.1"/>
</dbReference>
<dbReference type="AlphaFoldDB" id="A0A0L7TGC9"/>
<accession>A0A0L7TGC9</accession>
<evidence type="ECO:0000313" key="6">
    <source>
        <dbReference type="Proteomes" id="UP000037088"/>
    </source>
</evidence>
<dbReference type="PATRIC" id="fig|1560201.3.peg.1086"/>
<dbReference type="EMBL" id="JRXE01000005">
    <property type="protein sequence ID" value="KOC91606.1"/>
    <property type="molecule type" value="Genomic_DNA"/>
</dbReference>
<comment type="caution">
    <text evidence="4">The sequence shown here is derived from an EMBL/GenBank/DDBJ whole genome shotgun (WGS) entry which is preliminary data.</text>
</comment>
<dbReference type="Gene3D" id="1.25.40.10">
    <property type="entry name" value="Tetratricopeptide repeat domain"/>
    <property type="match status" value="1"/>
</dbReference>
<evidence type="ECO:0000313" key="5">
    <source>
        <dbReference type="Proteomes" id="UP000036851"/>
    </source>
</evidence>
<evidence type="ECO:0000313" key="3">
    <source>
        <dbReference type="EMBL" id="KOC91606.1"/>
    </source>
</evidence>
<dbReference type="Proteomes" id="UP000036851">
    <property type="component" value="Unassembled WGS sequence"/>
</dbReference>
<reference evidence="5 6" key="1">
    <citation type="journal article" date="2015" name="Int. J. Syst. Evol. Microbiol.">
        <title>Erwinia iniecta sp. nov., isolated from Russian wheat aphids (Diuraphis noxia).</title>
        <authorList>
            <person name="Campillo T."/>
            <person name="Luna E."/>
            <person name="Portier P."/>
            <person name="Fischer-Le Saux M."/>
            <person name="Lapitan N."/>
            <person name="Tisserat N.A."/>
            <person name="Leach J.E."/>
        </authorList>
    </citation>
    <scope>NUCLEOTIDE SEQUENCE [LARGE SCALE GENOMIC DNA]</scope>
    <source>
        <strain evidence="3 6">B120</strain>
        <strain evidence="4 5">B149</strain>
    </source>
</reference>
<dbReference type="OrthoDB" id="8591320at2"/>
<keyword evidence="2" id="KW-0143">Chaperone</keyword>
<dbReference type="NCBIfam" id="TIGR02552">
    <property type="entry name" value="LcrH_SycD"/>
    <property type="match status" value="1"/>
</dbReference>
<proteinExistence type="inferred from homology"/>
<dbReference type="PIRSF" id="PIRSF003165">
    <property type="entry name" value="Chaperone_SicA"/>
    <property type="match status" value="1"/>
</dbReference>
<organism evidence="4 5">
    <name type="scientific">Winslowiella iniecta</name>
    <dbReference type="NCBI Taxonomy" id="1560201"/>
    <lineage>
        <taxon>Bacteria</taxon>
        <taxon>Pseudomonadati</taxon>
        <taxon>Pseudomonadota</taxon>
        <taxon>Gammaproteobacteria</taxon>
        <taxon>Enterobacterales</taxon>
        <taxon>Erwiniaceae</taxon>
        <taxon>Winslowiella</taxon>
    </lineage>
</organism>
<evidence type="ECO:0000256" key="2">
    <source>
        <dbReference type="ARBA" id="ARBA00023186"/>
    </source>
</evidence>
<sequence length="172" mass="20019">MTQENETIHEAEMCSMLMEYVQQGVLLKDLQGIPDDTMEDIYAHAHHFYYQGRLDEAEHYFSLLCMYDLNNPDYFIGLGAVNQLQKKYQKACDLYSLAYIFSKDDYSPVFYSGQCQLLMGDVIKALQCFEVVIEKCLNEDLVKKARVYFETIKKNRKVLSKEKKSTEAAKES</sequence>
<name>A0A0L7TGC9_9GAMM</name>
<dbReference type="EMBL" id="JRXF01000005">
    <property type="protein sequence ID" value="KOC94443.1"/>
    <property type="molecule type" value="Genomic_DNA"/>
</dbReference>
<dbReference type="STRING" id="1560201.NG42_05045"/>
<dbReference type="InterPro" id="IPR016379">
    <property type="entry name" value="T3SS_Ca_resp_chp_LcrH/SycD_sub"/>
</dbReference>
<keyword evidence="6" id="KW-1185">Reference proteome</keyword>
<dbReference type="SUPFAM" id="SSF48452">
    <property type="entry name" value="TPR-like"/>
    <property type="match status" value="1"/>
</dbReference>